<dbReference type="EMBL" id="CP139957">
    <property type="protein sequence ID" value="WPX09337.1"/>
    <property type="molecule type" value="Genomic_DNA"/>
</dbReference>
<proteinExistence type="predicted"/>
<organism evidence="1 2">
    <name type="scientific">Anaerocellum danielii</name>
    <dbReference type="NCBI Taxonomy" id="1387557"/>
    <lineage>
        <taxon>Bacteria</taxon>
        <taxon>Bacillati</taxon>
        <taxon>Bacillota</taxon>
        <taxon>Bacillota incertae sedis</taxon>
        <taxon>Caldicellulosiruptorales</taxon>
        <taxon>Caldicellulosiruptoraceae</taxon>
        <taxon>Anaerocellum</taxon>
    </lineage>
</organism>
<evidence type="ECO:0000313" key="2">
    <source>
        <dbReference type="Proteomes" id="UP001322744"/>
    </source>
</evidence>
<accession>A0ABZ0U1I6</accession>
<sequence>MYAVQAYCGSSNKNSLFSIGTSSFGTNKQGQITAYGEASINIGKAEINKPNTLALNSKSAQAGVSLKAAELSAYGSVGFFNSNTNISFGKAEIGGTASFSKGINIGGKAMVSAIEIKQSFGFSIGGITVEVGGKGYAGAWGAEVKCNFSSSGISIGGGLAAKVGAGVFINIRW</sequence>
<dbReference type="RefSeq" id="WP_052661787.1">
    <property type="nucleotide sequence ID" value="NZ_CP139957.1"/>
</dbReference>
<name>A0ABZ0U1I6_9FIRM</name>
<protein>
    <submittedName>
        <fullName evidence="1">Uncharacterized protein</fullName>
    </submittedName>
</protein>
<evidence type="ECO:0000313" key="1">
    <source>
        <dbReference type="EMBL" id="WPX09337.1"/>
    </source>
</evidence>
<reference evidence="1 2" key="1">
    <citation type="submission" date="2023-12" db="EMBL/GenBank/DDBJ databases">
        <authorList>
            <person name="Manesh M.J.H."/>
            <person name="Bing R.G."/>
            <person name="Willard D.J."/>
            <person name="Kelly R.M."/>
        </authorList>
    </citation>
    <scope>NUCLEOTIDE SEQUENCE [LARGE SCALE GENOMIC DNA]</scope>
    <source>
        <strain evidence="1 2">DSM 8977</strain>
    </source>
</reference>
<gene>
    <name evidence="1" type="ORF">SOJ16_000539</name>
</gene>
<dbReference type="Proteomes" id="UP001322744">
    <property type="component" value="Chromosome"/>
</dbReference>
<keyword evidence="2" id="KW-1185">Reference proteome</keyword>